<dbReference type="AlphaFoldDB" id="A0A7W9LNY7"/>
<evidence type="ECO:0000313" key="1">
    <source>
        <dbReference type="EMBL" id="MBB5790828.1"/>
    </source>
</evidence>
<keyword evidence="2" id="KW-1185">Reference proteome</keyword>
<dbReference type="RefSeq" id="WP_184827157.1">
    <property type="nucleotide sequence ID" value="NZ_JACHMM010000001.1"/>
</dbReference>
<evidence type="ECO:0000313" key="2">
    <source>
        <dbReference type="Proteomes" id="UP000542813"/>
    </source>
</evidence>
<organism evidence="1 2">
    <name type="scientific">Jiangella mangrovi</name>
    <dbReference type="NCBI Taxonomy" id="1524084"/>
    <lineage>
        <taxon>Bacteria</taxon>
        <taxon>Bacillati</taxon>
        <taxon>Actinomycetota</taxon>
        <taxon>Actinomycetes</taxon>
        <taxon>Jiangellales</taxon>
        <taxon>Jiangellaceae</taxon>
        <taxon>Jiangella</taxon>
    </lineage>
</organism>
<proteinExistence type="predicted"/>
<dbReference type="EMBL" id="JACHMM010000001">
    <property type="protein sequence ID" value="MBB5790828.1"/>
    <property type="molecule type" value="Genomic_DNA"/>
</dbReference>
<accession>A0A7W9LNY7</accession>
<reference evidence="1 2" key="1">
    <citation type="submission" date="2020-08" db="EMBL/GenBank/DDBJ databases">
        <title>Sequencing the genomes of 1000 actinobacteria strains.</title>
        <authorList>
            <person name="Klenk H.-P."/>
        </authorList>
    </citation>
    <scope>NUCLEOTIDE SEQUENCE [LARGE SCALE GENOMIC DNA]</scope>
    <source>
        <strain evidence="1 2">DSM 102122</strain>
    </source>
</reference>
<dbReference type="Proteomes" id="UP000542813">
    <property type="component" value="Unassembled WGS sequence"/>
</dbReference>
<name>A0A7W9LNY7_9ACTN</name>
<evidence type="ECO:0008006" key="3">
    <source>
        <dbReference type="Google" id="ProtNLM"/>
    </source>
</evidence>
<protein>
    <recommendedName>
        <fullName evidence="3">VWA domain-containing protein</fullName>
    </recommendedName>
</protein>
<gene>
    <name evidence="1" type="ORF">HD601_005403</name>
</gene>
<comment type="caution">
    <text evidence="1">The sequence shown here is derived from an EMBL/GenBank/DDBJ whole genome shotgun (WGS) entry which is preliminary data.</text>
</comment>
<sequence length="249" mass="25393">MAACGDPADARQATDQLRVNQRLAETCPDGQELAAFVGTDLSGTGRDPSIATRRATVIEDIVRRVAVCSGRLRVVAFSASSAASLPVFDGELRPPGATQIARLRKVPDLVESTVPTIVAALEAAAEALPADGSDITAQFGAAAEFIGQLDSAGAGAHRLDVTLLTDGVQTSGVTLNTAELTVAVAQELASRLPAPTLPAGSAVTIAGIGRVAGPPPPTTYVDALKAFYDAYCRRTAAACTVVTDHVTGS</sequence>